<keyword evidence="1" id="KW-1133">Transmembrane helix</keyword>
<evidence type="ECO:0000313" key="3">
    <source>
        <dbReference type="Proteomes" id="UP000245762"/>
    </source>
</evidence>
<comment type="caution">
    <text evidence="2">The sequence shown here is derived from an EMBL/GenBank/DDBJ whole genome shotgun (WGS) entry which is preliminary data.</text>
</comment>
<keyword evidence="1" id="KW-0472">Membrane</keyword>
<evidence type="ECO:0000256" key="1">
    <source>
        <dbReference type="SAM" id="Phobius"/>
    </source>
</evidence>
<sequence length="132" mass="14856">MPEAIKKISVIVFLGVLSVLAILLYFSFNPERGLLFPKCPFNTYLGIYCSGCGSQRAIHDLLHLRIKDAISHNLLFLPAMFVIGQHVTSKLGILKQESLLNHRYSPLVILGIVLLFMVLRNLKGFPFEYLAP</sequence>
<dbReference type="AlphaFoldDB" id="A0A316KWY1"/>
<accession>A0A316KWY1</accession>
<dbReference type="EMBL" id="QGEG01000002">
    <property type="protein sequence ID" value="PWL38324.1"/>
    <property type="molecule type" value="Genomic_DNA"/>
</dbReference>
<gene>
    <name evidence="2" type="ORF">DKG77_08585</name>
</gene>
<dbReference type="Pfam" id="PF10825">
    <property type="entry name" value="DUF2752"/>
    <property type="match status" value="1"/>
</dbReference>
<dbReference type="Proteomes" id="UP000245762">
    <property type="component" value="Unassembled WGS sequence"/>
</dbReference>
<evidence type="ECO:0000313" key="2">
    <source>
        <dbReference type="EMBL" id="PWL38324.1"/>
    </source>
</evidence>
<dbReference type="RefSeq" id="WP_109662182.1">
    <property type="nucleotide sequence ID" value="NZ_QGEG01000002.1"/>
</dbReference>
<organism evidence="2 3">
    <name type="scientific">Flagellimonas aquimarina</name>
    <dbReference type="NCBI Taxonomy" id="2201895"/>
    <lineage>
        <taxon>Bacteria</taxon>
        <taxon>Pseudomonadati</taxon>
        <taxon>Bacteroidota</taxon>
        <taxon>Flavobacteriia</taxon>
        <taxon>Flavobacteriales</taxon>
        <taxon>Flavobacteriaceae</taxon>
        <taxon>Flagellimonas</taxon>
    </lineage>
</organism>
<feature type="transmembrane region" description="Helical" evidence="1">
    <location>
        <begin position="104"/>
        <end position="122"/>
    </location>
</feature>
<protein>
    <submittedName>
        <fullName evidence="2">DUF2752 domain-containing protein</fullName>
    </submittedName>
</protein>
<keyword evidence="3" id="KW-1185">Reference proteome</keyword>
<feature type="transmembrane region" description="Helical" evidence="1">
    <location>
        <begin position="7"/>
        <end position="28"/>
    </location>
</feature>
<proteinExistence type="predicted"/>
<dbReference type="InterPro" id="IPR021215">
    <property type="entry name" value="DUF2752"/>
</dbReference>
<dbReference type="OrthoDB" id="9815897at2"/>
<keyword evidence="1" id="KW-0812">Transmembrane</keyword>
<reference evidence="2 3" key="1">
    <citation type="submission" date="2018-05" db="EMBL/GenBank/DDBJ databases">
        <title>Complete genome sequence of Flagellimonas aquimarina ECD12 isolated from seaweed Ecklonia cava.</title>
        <authorList>
            <person name="Choi S."/>
            <person name="Seong C."/>
        </authorList>
    </citation>
    <scope>NUCLEOTIDE SEQUENCE [LARGE SCALE GENOMIC DNA]</scope>
    <source>
        <strain evidence="2 3">ECD12</strain>
    </source>
</reference>
<name>A0A316KWY1_9FLAO</name>